<evidence type="ECO:0000256" key="1">
    <source>
        <dbReference type="SAM" id="MobiDB-lite"/>
    </source>
</evidence>
<dbReference type="RefSeq" id="XP_030378382.1">
    <property type="nucleotide sequence ID" value="XM_030522522.1"/>
</dbReference>
<evidence type="ECO:0000313" key="3">
    <source>
        <dbReference type="RefSeq" id="XP_030378382.1"/>
    </source>
</evidence>
<accession>A0A6J2TU02</accession>
<reference evidence="3" key="1">
    <citation type="submission" date="2025-08" db="UniProtKB">
        <authorList>
            <consortium name="RefSeq"/>
        </authorList>
    </citation>
    <scope>IDENTIFICATION</scope>
    <source>
        <strain evidence="3">11010-0011.00</strain>
        <tissue evidence="3">Whole body</tissue>
    </source>
</reference>
<protein>
    <submittedName>
        <fullName evidence="3">Uncharacterized protein LOC115627006 isoform X1</fullName>
    </submittedName>
</protein>
<organism evidence="2 3">
    <name type="scientific">Drosophila lebanonensis</name>
    <name type="common">Fruit fly</name>
    <name type="synonym">Scaptodrosophila lebanonensis</name>
    <dbReference type="NCBI Taxonomy" id="7225"/>
    <lineage>
        <taxon>Eukaryota</taxon>
        <taxon>Metazoa</taxon>
        <taxon>Ecdysozoa</taxon>
        <taxon>Arthropoda</taxon>
        <taxon>Hexapoda</taxon>
        <taxon>Insecta</taxon>
        <taxon>Pterygota</taxon>
        <taxon>Neoptera</taxon>
        <taxon>Endopterygota</taxon>
        <taxon>Diptera</taxon>
        <taxon>Brachycera</taxon>
        <taxon>Muscomorpha</taxon>
        <taxon>Ephydroidea</taxon>
        <taxon>Drosophilidae</taxon>
        <taxon>Scaptodrosophila</taxon>
    </lineage>
</organism>
<dbReference type="GeneID" id="115627006"/>
<keyword evidence="2" id="KW-1185">Reference proteome</keyword>
<evidence type="ECO:0000313" key="2">
    <source>
        <dbReference type="Proteomes" id="UP000504634"/>
    </source>
</evidence>
<gene>
    <name evidence="3" type="primary">LOC115627006</name>
</gene>
<dbReference type="AlphaFoldDB" id="A0A6J2TU02"/>
<name>A0A6J2TU02_DROLE</name>
<proteinExistence type="predicted"/>
<sequence length="163" mass="18306">MVIVVIYTSMSQVKYSLLILDADCNMAEDIGPLLRTLNEPHPNEVVVKVFLHKNMRDLFLEFLYSGVPKTKLISHFELEEKFPSSFSNVSRPGTTVPVGVFSSKKERRALVAEAISTLRGPEYDRIQEHTTVQFETISSSEPYQVQTEEGSTCTSEDGSQVTD</sequence>
<dbReference type="Proteomes" id="UP000504634">
    <property type="component" value="Unplaced"/>
</dbReference>
<feature type="region of interest" description="Disordered" evidence="1">
    <location>
        <begin position="137"/>
        <end position="163"/>
    </location>
</feature>